<dbReference type="AlphaFoldDB" id="X6MKJ9"/>
<dbReference type="Gene3D" id="1.10.287.1490">
    <property type="match status" value="1"/>
</dbReference>
<evidence type="ECO:0000313" key="4">
    <source>
        <dbReference type="Proteomes" id="UP000023152"/>
    </source>
</evidence>
<protein>
    <submittedName>
        <fullName evidence="3">BRCT domain protein</fullName>
    </submittedName>
</protein>
<evidence type="ECO:0000313" key="3">
    <source>
        <dbReference type="EMBL" id="ETO13972.1"/>
    </source>
</evidence>
<gene>
    <name evidence="3" type="ORF">RFI_23397</name>
</gene>
<evidence type="ECO:0000259" key="2">
    <source>
        <dbReference type="PROSITE" id="PS50004"/>
    </source>
</evidence>
<name>X6MKJ9_RETFI</name>
<evidence type="ECO:0000256" key="1">
    <source>
        <dbReference type="SAM" id="Coils"/>
    </source>
</evidence>
<keyword evidence="4" id="KW-1185">Reference proteome</keyword>
<proteinExistence type="predicted"/>
<dbReference type="EMBL" id="ASPP01020293">
    <property type="protein sequence ID" value="ETO13972.1"/>
    <property type="molecule type" value="Genomic_DNA"/>
</dbReference>
<dbReference type="OrthoDB" id="419768at2759"/>
<sequence>MKTLNPVWNENTQFIFFKDPKELSFNVWDWDRGTKHDPIGECTVSLEGLFDNGHAGPIVLKKVKTGELFVTIKCRKLLPIELEMRATQLQNLEKQQQHTLAEQGKQMEVLTKQNNTLTEANQSLQESIGSLTTSKKILEDQASQLKTRKQELEEEQKKLSQARDVVQKEYEDLNNQCFFLQSTLQEEQDILSDLARENEELKSSLKKGTSELEEVTQEIAKFQQDIETSKQKEIQVSALASTDANDDEAKASAPLINAKANSAKDTNCQCCAVL</sequence>
<reference evidence="3 4" key="1">
    <citation type="journal article" date="2013" name="Curr. Biol.">
        <title>The Genome of the Foraminiferan Reticulomyxa filosa.</title>
        <authorList>
            <person name="Glockner G."/>
            <person name="Hulsmann N."/>
            <person name="Schleicher M."/>
            <person name="Noegel A.A."/>
            <person name="Eichinger L."/>
            <person name="Gallinger C."/>
            <person name="Pawlowski J."/>
            <person name="Sierra R."/>
            <person name="Euteneuer U."/>
            <person name="Pillet L."/>
            <person name="Moustafa A."/>
            <person name="Platzer M."/>
            <person name="Groth M."/>
            <person name="Szafranski K."/>
            <person name="Schliwa M."/>
        </authorList>
    </citation>
    <scope>NUCLEOTIDE SEQUENCE [LARGE SCALE GENOMIC DNA]</scope>
</reference>
<dbReference type="InterPro" id="IPR000008">
    <property type="entry name" value="C2_dom"/>
</dbReference>
<dbReference type="Proteomes" id="UP000023152">
    <property type="component" value="Unassembled WGS sequence"/>
</dbReference>
<dbReference type="SUPFAM" id="SSF49562">
    <property type="entry name" value="C2 domain (Calcium/lipid-binding domain, CaLB)"/>
    <property type="match status" value="1"/>
</dbReference>
<accession>X6MKJ9</accession>
<feature type="coiled-coil region" evidence="1">
    <location>
        <begin position="100"/>
        <end position="232"/>
    </location>
</feature>
<dbReference type="PROSITE" id="PS50004">
    <property type="entry name" value="C2"/>
    <property type="match status" value="1"/>
</dbReference>
<dbReference type="Gene3D" id="2.60.40.150">
    <property type="entry name" value="C2 domain"/>
    <property type="match status" value="1"/>
</dbReference>
<dbReference type="Pfam" id="PF00168">
    <property type="entry name" value="C2"/>
    <property type="match status" value="1"/>
</dbReference>
<organism evidence="3 4">
    <name type="scientific">Reticulomyxa filosa</name>
    <dbReference type="NCBI Taxonomy" id="46433"/>
    <lineage>
        <taxon>Eukaryota</taxon>
        <taxon>Sar</taxon>
        <taxon>Rhizaria</taxon>
        <taxon>Retaria</taxon>
        <taxon>Foraminifera</taxon>
        <taxon>Monothalamids</taxon>
        <taxon>Reticulomyxidae</taxon>
        <taxon>Reticulomyxa</taxon>
    </lineage>
</organism>
<dbReference type="InterPro" id="IPR035892">
    <property type="entry name" value="C2_domain_sf"/>
</dbReference>
<dbReference type="CDD" id="cd00030">
    <property type="entry name" value="C2"/>
    <property type="match status" value="1"/>
</dbReference>
<feature type="domain" description="C2" evidence="2">
    <location>
        <begin position="1"/>
        <end position="59"/>
    </location>
</feature>
<keyword evidence="1" id="KW-0175">Coiled coil</keyword>
<comment type="caution">
    <text evidence="3">The sequence shown here is derived from an EMBL/GenBank/DDBJ whole genome shotgun (WGS) entry which is preliminary data.</text>
</comment>